<dbReference type="Proteomes" id="UP001164250">
    <property type="component" value="Chromosome 1"/>
</dbReference>
<protein>
    <submittedName>
        <fullName evidence="1">Uncharacterized protein</fullName>
    </submittedName>
</protein>
<comment type="caution">
    <text evidence="1">The sequence shown here is derived from an EMBL/GenBank/DDBJ whole genome shotgun (WGS) entry which is preliminary data.</text>
</comment>
<keyword evidence="2" id="KW-1185">Reference proteome</keyword>
<gene>
    <name evidence="1" type="ORF">Patl1_03377</name>
</gene>
<organism evidence="1 2">
    <name type="scientific">Pistacia atlantica</name>
    <dbReference type="NCBI Taxonomy" id="434234"/>
    <lineage>
        <taxon>Eukaryota</taxon>
        <taxon>Viridiplantae</taxon>
        <taxon>Streptophyta</taxon>
        <taxon>Embryophyta</taxon>
        <taxon>Tracheophyta</taxon>
        <taxon>Spermatophyta</taxon>
        <taxon>Magnoliopsida</taxon>
        <taxon>eudicotyledons</taxon>
        <taxon>Gunneridae</taxon>
        <taxon>Pentapetalae</taxon>
        <taxon>rosids</taxon>
        <taxon>malvids</taxon>
        <taxon>Sapindales</taxon>
        <taxon>Anacardiaceae</taxon>
        <taxon>Pistacia</taxon>
    </lineage>
</organism>
<evidence type="ECO:0000313" key="2">
    <source>
        <dbReference type="Proteomes" id="UP001164250"/>
    </source>
</evidence>
<proteinExistence type="predicted"/>
<reference evidence="2" key="1">
    <citation type="journal article" date="2023" name="G3 (Bethesda)">
        <title>Genome assembly and association tests identify interacting loci associated with vigor, precocity, and sex in interspecific pistachio rootstocks.</title>
        <authorList>
            <person name="Palmer W."/>
            <person name="Jacygrad E."/>
            <person name="Sagayaradj S."/>
            <person name="Cavanaugh K."/>
            <person name="Han R."/>
            <person name="Bertier L."/>
            <person name="Beede B."/>
            <person name="Kafkas S."/>
            <person name="Golino D."/>
            <person name="Preece J."/>
            <person name="Michelmore R."/>
        </authorList>
    </citation>
    <scope>NUCLEOTIDE SEQUENCE [LARGE SCALE GENOMIC DNA]</scope>
</reference>
<dbReference type="EMBL" id="CM047897">
    <property type="protein sequence ID" value="KAJ0113421.1"/>
    <property type="molecule type" value="Genomic_DNA"/>
</dbReference>
<accession>A0ACC1CCN6</accession>
<evidence type="ECO:0000313" key="1">
    <source>
        <dbReference type="EMBL" id="KAJ0113421.1"/>
    </source>
</evidence>
<sequence>MASQFSNLLLGFSPVVRGTPRSSTFSNVKYHPSKPLFFSSVWPPRLEGKRVHSDVCPRCSNSSSSSENHVQDVLHNDLLPVADIEEDARKVI</sequence>
<name>A0ACC1CCN6_9ROSI</name>